<sequence>MVCQAPNSGAYLGRVPRKDSATSRKVPSSLMLDRVVSRKVVELFDAWQHCAELFVPRKVPRHRVGLRSLGLFDARQHYNEEGIEASSWASKPRPL</sequence>
<comment type="caution">
    <text evidence="1">The sequence shown here is derived from an EMBL/GenBank/DDBJ whole genome shotgun (WGS) entry which is preliminary data.</text>
</comment>
<proteinExistence type="predicted"/>
<evidence type="ECO:0000313" key="1">
    <source>
        <dbReference type="EMBL" id="DAD17887.1"/>
    </source>
</evidence>
<protein>
    <submittedName>
        <fullName evidence="1">Uncharacterized protein</fullName>
    </submittedName>
</protein>
<dbReference type="EMBL" id="DUZY01000001">
    <property type="protein sequence ID" value="DAD17887.1"/>
    <property type="molecule type" value="Genomic_DNA"/>
</dbReference>
<gene>
    <name evidence="1" type="ORF">HUJ06_019350</name>
</gene>
<name>A0A822XCJ1_NELNU</name>
<keyword evidence="2" id="KW-1185">Reference proteome</keyword>
<reference evidence="1 2" key="1">
    <citation type="journal article" date="2020" name="Mol. Biol. Evol.">
        <title>Distinct Expression and Methylation Patterns for Genes with Different Fates following a Single Whole-Genome Duplication in Flowering Plants.</title>
        <authorList>
            <person name="Shi T."/>
            <person name="Rahmani R.S."/>
            <person name="Gugger P.F."/>
            <person name="Wang M."/>
            <person name="Li H."/>
            <person name="Zhang Y."/>
            <person name="Li Z."/>
            <person name="Wang Q."/>
            <person name="Van de Peer Y."/>
            <person name="Marchal K."/>
            <person name="Chen J."/>
        </authorList>
    </citation>
    <scope>NUCLEOTIDE SEQUENCE [LARGE SCALE GENOMIC DNA]</scope>
    <source>
        <tissue evidence="1">Leaf</tissue>
    </source>
</reference>
<accession>A0A822XCJ1</accession>
<dbReference type="AlphaFoldDB" id="A0A822XCJ1"/>
<organism evidence="1 2">
    <name type="scientific">Nelumbo nucifera</name>
    <name type="common">Sacred lotus</name>
    <dbReference type="NCBI Taxonomy" id="4432"/>
    <lineage>
        <taxon>Eukaryota</taxon>
        <taxon>Viridiplantae</taxon>
        <taxon>Streptophyta</taxon>
        <taxon>Embryophyta</taxon>
        <taxon>Tracheophyta</taxon>
        <taxon>Spermatophyta</taxon>
        <taxon>Magnoliopsida</taxon>
        <taxon>Proteales</taxon>
        <taxon>Nelumbonaceae</taxon>
        <taxon>Nelumbo</taxon>
    </lineage>
</organism>
<evidence type="ECO:0000313" key="2">
    <source>
        <dbReference type="Proteomes" id="UP000607653"/>
    </source>
</evidence>
<dbReference type="Proteomes" id="UP000607653">
    <property type="component" value="Unassembled WGS sequence"/>
</dbReference>